<keyword evidence="3" id="KW-1185">Reference proteome</keyword>
<feature type="region of interest" description="Disordered" evidence="1">
    <location>
        <begin position="68"/>
        <end position="128"/>
    </location>
</feature>
<feature type="compositionally biased region" description="Gly residues" evidence="1">
    <location>
        <begin position="92"/>
        <end position="117"/>
    </location>
</feature>
<name>A0A8E2E4K3_9PEZI</name>
<organism evidence="2 3">
    <name type="scientific">Lepidopterella palustris CBS 459.81</name>
    <dbReference type="NCBI Taxonomy" id="1314670"/>
    <lineage>
        <taxon>Eukaryota</taxon>
        <taxon>Fungi</taxon>
        <taxon>Dikarya</taxon>
        <taxon>Ascomycota</taxon>
        <taxon>Pezizomycotina</taxon>
        <taxon>Dothideomycetes</taxon>
        <taxon>Pleosporomycetidae</taxon>
        <taxon>Mytilinidiales</taxon>
        <taxon>Argynnaceae</taxon>
        <taxon>Lepidopterella</taxon>
    </lineage>
</organism>
<proteinExistence type="predicted"/>
<evidence type="ECO:0000313" key="3">
    <source>
        <dbReference type="Proteomes" id="UP000250266"/>
    </source>
</evidence>
<dbReference type="Proteomes" id="UP000250266">
    <property type="component" value="Unassembled WGS sequence"/>
</dbReference>
<feature type="compositionally biased region" description="Acidic residues" evidence="1">
    <location>
        <begin position="74"/>
        <end position="86"/>
    </location>
</feature>
<reference evidence="2 3" key="1">
    <citation type="journal article" date="2016" name="Nat. Commun.">
        <title>Ectomycorrhizal ecology is imprinted in the genome of the dominant symbiotic fungus Cenococcum geophilum.</title>
        <authorList>
            <consortium name="DOE Joint Genome Institute"/>
            <person name="Peter M."/>
            <person name="Kohler A."/>
            <person name="Ohm R.A."/>
            <person name="Kuo A."/>
            <person name="Krutzmann J."/>
            <person name="Morin E."/>
            <person name="Arend M."/>
            <person name="Barry K.W."/>
            <person name="Binder M."/>
            <person name="Choi C."/>
            <person name="Clum A."/>
            <person name="Copeland A."/>
            <person name="Grisel N."/>
            <person name="Haridas S."/>
            <person name="Kipfer T."/>
            <person name="LaButti K."/>
            <person name="Lindquist E."/>
            <person name="Lipzen A."/>
            <person name="Maire R."/>
            <person name="Meier B."/>
            <person name="Mihaltcheva S."/>
            <person name="Molinier V."/>
            <person name="Murat C."/>
            <person name="Poggeler S."/>
            <person name="Quandt C.A."/>
            <person name="Sperisen C."/>
            <person name="Tritt A."/>
            <person name="Tisserant E."/>
            <person name="Crous P.W."/>
            <person name="Henrissat B."/>
            <person name="Nehls U."/>
            <person name="Egli S."/>
            <person name="Spatafora J.W."/>
            <person name="Grigoriev I.V."/>
            <person name="Martin F.M."/>
        </authorList>
    </citation>
    <scope>NUCLEOTIDE SEQUENCE [LARGE SCALE GENOMIC DNA]</scope>
    <source>
        <strain evidence="2 3">CBS 459.81</strain>
    </source>
</reference>
<feature type="compositionally biased region" description="Basic and acidic residues" evidence="1">
    <location>
        <begin position="119"/>
        <end position="128"/>
    </location>
</feature>
<protein>
    <submittedName>
        <fullName evidence="2">Uncharacterized protein</fullName>
    </submittedName>
</protein>
<accession>A0A8E2E4K3</accession>
<dbReference type="EMBL" id="KV745149">
    <property type="protein sequence ID" value="OCK77168.1"/>
    <property type="molecule type" value="Genomic_DNA"/>
</dbReference>
<evidence type="ECO:0000313" key="2">
    <source>
        <dbReference type="EMBL" id="OCK77168.1"/>
    </source>
</evidence>
<dbReference type="AlphaFoldDB" id="A0A8E2E4K3"/>
<feature type="compositionally biased region" description="Gly residues" evidence="1">
    <location>
        <begin position="1"/>
        <end position="10"/>
    </location>
</feature>
<evidence type="ECO:0000256" key="1">
    <source>
        <dbReference type="SAM" id="MobiDB-lite"/>
    </source>
</evidence>
<feature type="region of interest" description="Disordered" evidence="1">
    <location>
        <begin position="1"/>
        <end position="36"/>
    </location>
</feature>
<gene>
    <name evidence="2" type="ORF">K432DRAFT_407563</name>
</gene>
<sequence>MYRGRGFGGPPRGPPHGFEPSNFGDPDNDDEPFGRAPPCCGMNGCGYMCEGLMAMEMSPRGMGMNLQFGSYSDNEGDNFPDSDDEFGPAPDFGGGRYGGMGVSMGGSMRGGVEGGFGRRGREGMRSEA</sequence>